<name>A0A1B1AMT4_9PROT</name>
<dbReference type="SUPFAM" id="SSF142433">
    <property type="entry name" value="CinA-like"/>
    <property type="match status" value="1"/>
</dbReference>
<dbReference type="AlphaFoldDB" id="A0A1B1AMT4"/>
<dbReference type="Pfam" id="PF02464">
    <property type="entry name" value="CinA"/>
    <property type="match status" value="1"/>
</dbReference>
<dbReference type="OrthoDB" id="9801454at2"/>
<dbReference type="RefSeq" id="WP_066774450.1">
    <property type="nucleotide sequence ID" value="NZ_CP013244.1"/>
</dbReference>
<gene>
    <name evidence="2" type="ORF">ATE48_00495</name>
</gene>
<dbReference type="InterPro" id="IPR008136">
    <property type="entry name" value="CinA_C"/>
</dbReference>
<dbReference type="Proteomes" id="UP000092498">
    <property type="component" value="Chromosome"/>
</dbReference>
<dbReference type="STRING" id="1759059.ATE48_00495"/>
<dbReference type="KEGG" id="cbot:ATE48_00495"/>
<sequence length="163" mass="17007">MTGHPNYERAEQLLRRTKALGYMIVTAESCTGGLIAATLAAVPGASASLERGFVTYSNEAKAELLGVPEDLLRDHGAVSREVAIAMARGALAHSPGHLAVAVTGIAGPSGGSAEKPVGLVHVAAARRDGLALHEEMRFGEIGRHAVQYETVSVALDMLTRLLD</sequence>
<dbReference type="NCBIfam" id="TIGR00199">
    <property type="entry name" value="PncC_domain"/>
    <property type="match status" value="1"/>
</dbReference>
<dbReference type="InterPro" id="IPR036653">
    <property type="entry name" value="CinA-like_C"/>
</dbReference>
<evidence type="ECO:0000313" key="3">
    <source>
        <dbReference type="Proteomes" id="UP000092498"/>
    </source>
</evidence>
<proteinExistence type="predicted"/>
<dbReference type="Gene3D" id="3.90.950.20">
    <property type="entry name" value="CinA-like"/>
    <property type="match status" value="1"/>
</dbReference>
<feature type="domain" description="CinA C-terminal" evidence="1">
    <location>
        <begin position="9"/>
        <end position="161"/>
    </location>
</feature>
<organism evidence="2 3">
    <name type="scientific">Candidatus Viadribacter manganicus</name>
    <dbReference type="NCBI Taxonomy" id="1759059"/>
    <lineage>
        <taxon>Bacteria</taxon>
        <taxon>Pseudomonadati</taxon>
        <taxon>Pseudomonadota</taxon>
        <taxon>Alphaproteobacteria</taxon>
        <taxon>Hyphomonadales</taxon>
        <taxon>Hyphomonadaceae</taxon>
        <taxon>Candidatus Viadribacter</taxon>
    </lineage>
</organism>
<protein>
    <submittedName>
        <fullName evidence="2">Damage-inducible protein CinA</fullName>
    </submittedName>
</protein>
<dbReference type="FunCoup" id="A0A1B1AMT4">
    <property type="interactions" value="50"/>
</dbReference>
<evidence type="ECO:0000259" key="1">
    <source>
        <dbReference type="Pfam" id="PF02464"/>
    </source>
</evidence>
<accession>A0A1B1AMT4</accession>
<evidence type="ECO:0000313" key="2">
    <source>
        <dbReference type="EMBL" id="ANP47888.1"/>
    </source>
</evidence>
<reference evidence="2 3" key="1">
    <citation type="submission" date="2015-11" db="EMBL/GenBank/DDBJ databases">
        <title>Whole-Genome Sequence of Candidatus Oderbacter manganicum from the National Park Lower Oder Valley, Germany.</title>
        <authorList>
            <person name="Braun B."/>
            <person name="Liere K."/>
            <person name="Szewzyk U."/>
        </authorList>
    </citation>
    <scope>NUCLEOTIDE SEQUENCE [LARGE SCALE GENOMIC DNA]</scope>
    <source>
        <strain evidence="2 3">OTSz_A_272</strain>
    </source>
</reference>
<keyword evidence="3" id="KW-1185">Reference proteome</keyword>
<dbReference type="InParanoid" id="A0A1B1AMT4"/>
<dbReference type="EMBL" id="CP013244">
    <property type="protein sequence ID" value="ANP47888.1"/>
    <property type="molecule type" value="Genomic_DNA"/>
</dbReference>